<dbReference type="RefSeq" id="WP_121102627.1">
    <property type="nucleotide sequence ID" value="NZ_RBII01000002.1"/>
</dbReference>
<dbReference type="EMBL" id="RBII01000002">
    <property type="protein sequence ID" value="RKQ69693.1"/>
    <property type="molecule type" value="Genomic_DNA"/>
</dbReference>
<protein>
    <recommendedName>
        <fullName evidence="3">NAD(P)-binding protein</fullName>
    </recommendedName>
</protein>
<dbReference type="SUPFAM" id="SSF51905">
    <property type="entry name" value="FAD/NAD(P)-binding domain"/>
    <property type="match status" value="1"/>
</dbReference>
<dbReference type="InParanoid" id="A0A420WFD9"/>
<accession>A0A420WFD9</accession>
<gene>
    <name evidence="1" type="ORF">DES40_2497</name>
</gene>
<evidence type="ECO:0000313" key="1">
    <source>
        <dbReference type="EMBL" id="RKQ69693.1"/>
    </source>
</evidence>
<evidence type="ECO:0008006" key="3">
    <source>
        <dbReference type="Google" id="ProtNLM"/>
    </source>
</evidence>
<dbReference type="AlphaFoldDB" id="A0A420WFD9"/>
<comment type="caution">
    <text evidence="1">The sequence shown here is derived from an EMBL/GenBank/DDBJ whole genome shotgun (WGS) entry which is preliminary data.</text>
</comment>
<keyword evidence="2" id="KW-1185">Reference proteome</keyword>
<dbReference type="InterPro" id="IPR036188">
    <property type="entry name" value="FAD/NAD-bd_sf"/>
</dbReference>
<reference evidence="1 2" key="1">
    <citation type="submission" date="2018-10" db="EMBL/GenBank/DDBJ databases">
        <title>Genomic Encyclopedia of Type Strains, Phase IV (KMG-IV): sequencing the most valuable type-strain genomes for metagenomic binning, comparative biology and taxonomic classification.</title>
        <authorList>
            <person name="Goeker M."/>
        </authorList>
    </citation>
    <scope>NUCLEOTIDE SEQUENCE [LARGE SCALE GENOMIC DNA]</scope>
    <source>
        <strain evidence="1 2">DSM 22008</strain>
    </source>
</reference>
<evidence type="ECO:0000313" key="2">
    <source>
        <dbReference type="Proteomes" id="UP000282211"/>
    </source>
</evidence>
<dbReference type="Gene3D" id="3.50.50.60">
    <property type="entry name" value="FAD/NAD(P)-binding domain"/>
    <property type="match status" value="2"/>
</dbReference>
<dbReference type="OrthoDB" id="9773233at2"/>
<sequence length="474" mass="52979">MKTLKTDYLIIGSGAVGMAFADELLLQSDDTDIIIVDRFAKPGGHWNNAYPFVTLHQPSQFYGVSSKELSQGLRDQVGLNKGLGDLASGSAILAYFDDVMRHTFLPSGRVRYFPLCSVEGEIDSAQTQNGLVEFRHCLNGDIYQVQAEKIVDATYLKTTVPSTHTPNFTYDEDVRFMPLNDVPKIDTPPEGFVVIGGGKTGIDCVLFLLENHVDPDKITWVKSRDGWLLNRENTQPSEDFFFNTMEAQAAQFEAIAAATDKDNMFDRLNECGYFLRFDPEVRPTMFHGATVSPLELEELRRVKNVVRLGRIEHISSDTITLNKGAIPTSPQHIHLDCSASAISNLEIKPIFNGRLITPQTVRSYQPVFSAAFIAMVESSYGEDAEKNKFCGVVPLPNGEDDFMRLTAAFMMNQYTWGQTPLIRDWLFNNRLDGFSRMVAGIKPEDAEKKAVMKRLKHNAMPAAMKLNQLIAALD</sequence>
<name>A0A420WFD9_9PROT</name>
<proteinExistence type="predicted"/>
<organism evidence="1 2">
    <name type="scientific">Litorimonas taeanensis</name>
    <dbReference type="NCBI Taxonomy" id="568099"/>
    <lineage>
        <taxon>Bacteria</taxon>
        <taxon>Pseudomonadati</taxon>
        <taxon>Pseudomonadota</taxon>
        <taxon>Alphaproteobacteria</taxon>
        <taxon>Maricaulales</taxon>
        <taxon>Robiginitomaculaceae</taxon>
    </lineage>
</organism>
<dbReference type="Proteomes" id="UP000282211">
    <property type="component" value="Unassembled WGS sequence"/>
</dbReference>